<dbReference type="Gene3D" id="3.40.50.2000">
    <property type="entry name" value="Glycogen Phosphorylase B"/>
    <property type="match status" value="2"/>
</dbReference>
<dbReference type="PANTHER" id="PTHR12526">
    <property type="entry name" value="GLYCOSYLTRANSFERASE"/>
    <property type="match status" value="1"/>
</dbReference>
<accession>A0A1M6KP62</accession>
<evidence type="ECO:0000259" key="1">
    <source>
        <dbReference type="Pfam" id="PF00534"/>
    </source>
</evidence>
<dbReference type="SUPFAM" id="SSF53756">
    <property type="entry name" value="UDP-Glycosyltransferase/glycogen phosphorylase"/>
    <property type="match status" value="1"/>
</dbReference>
<dbReference type="Pfam" id="PF00534">
    <property type="entry name" value="Glycos_transf_1"/>
    <property type="match status" value="1"/>
</dbReference>
<keyword evidence="3" id="KW-1185">Reference proteome</keyword>
<organism evidence="2 3">
    <name type="scientific">Pseudozobellia thermophila</name>
    <dbReference type="NCBI Taxonomy" id="192903"/>
    <lineage>
        <taxon>Bacteria</taxon>
        <taxon>Pseudomonadati</taxon>
        <taxon>Bacteroidota</taxon>
        <taxon>Flavobacteriia</taxon>
        <taxon>Flavobacteriales</taxon>
        <taxon>Flavobacteriaceae</taxon>
        <taxon>Pseudozobellia</taxon>
    </lineage>
</organism>
<dbReference type="RefSeq" id="WP_170863174.1">
    <property type="nucleotide sequence ID" value="NZ_FQYU01000006.1"/>
</dbReference>
<dbReference type="Proteomes" id="UP000184543">
    <property type="component" value="Unassembled WGS sequence"/>
</dbReference>
<dbReference type="InterPro" id="IPR001296">
    <property type="entry name" value="Glyco_trans_1"/>
</dbReference>
<name>A0A1M6KP62_9FLAO</name>
<keyword evidence="2" id="KW-0808">Transferase</keyword>
<evidence type="ECO:0000313" key="2">
    <source>
        <dbReference type="EMBL" id="SHJ60729.1"/>
    </source>
</evidence>
<gene>
    <name evidence="2" type="ORF">SAMN04488513_106142</name>
</gene>
<evidence type="ECO:0000313" key="3">
    <source>
        <dbReference type="Proteomes" id="UP000184543"/>
    </source>
</evidence>
<dbReference type="EMBL" id="FQYU01000006">
    <property type="protein sequence ID" value="SHJ60729.1"/>
    <property type="molecule type" value="Genomic_DNA"/>
</dbReference>
<feature type="domain" description="Glycosyl transferase family 1" evidence="1">
    <location>
        <begin position="213"/>
        <end position="379"/>
    </location>
</feature>
<protein>
    <submittedName>
        <fullName evidence="2">Glycosyltransferase involved in cell wall bisynthesis</fullName>
    </submittedName>
</protein>
<sequence length="402" mass="45704">MSGKGNAKGNSIVFLGDTGFPNGWAAVQRVTLLGRSLINVGCEVRVVCRLGVWKKDLKTDYGKEGVHEGIPYKYTVDSPFRPDNSFVRKYQKAKGLVGEFFYLVELKRKGKLDAVILSTLNFNDSLRYKIYSIIMGFPIVFNFVEMSSALKRRSSLSMRISDWLMENWLIKRFDGVMPISDKLYDFYSDLAPTKPILKVPVICDYNKFSGIDKSGSEPYFLYCASIQFKEVAEFVLNAYQSSKSLEKVKLYLLISGKQIEEISAFQKDIIKRFPLGNVKLFSNIPYQELVQLFIDAQGLLIPLRPNEEDAARFPHKIGEYLATGNPVVTTSVGEINTYFKDGVNALVSKNYDVKEFASRMDYILDNPKEAKIIGKRGKELGLKTFHFDNYGESIKNFIRDLL</sequence>
<proteinExistence type="predicted"/>
<reference evidence="3" key="1">
    <citation type="submission" date="2016-11" db="EMBL/GenBank/DDBJ databases">
        <authorList>
            <person name="Varghese N."/>
            <person name="Submissions S."/>
        </authorList>
    </citation>
    <scope>NUCLEOTIDE SEQUENCE [LARGE SCALE GENOMIC DNA]</scope>
    <source>
        <strain evidence="3">DSM 19858</strain>
    </source>
</reference>
<dbReference type="STRING" id="192903.SAMN04488513_106142"/>
<dbReference type="GO" id="GO:0016757">
    <property type="term" value="F:glycosyltransferase activity"/>
    <property type="evidence" value="ECO:0007669"/>
    <property type="project" value="InterPro"/>
</dbReference>
<dbReference type="AlphaFoldDB" id="A0A1M6KP62"/>